<dbReference type="HOGENOM" id="CLU_013325_4_0_4"/>
<dbReference type="GO" id="GO:0061503">
    <property type="term" value="F:tRNA threonylcarbamoyladenosine dehydratase"/>
    <property type="evidence" value="ECO:0007669"/>
    <property type="project" value="TreeGrafter"/>
</dbReference>
<evidence type="ECO:0000259" key="1">
    <source>
        <dbReference type="Pfam" id="PF00899"/>
    </source>
</evidence>
<sequence>MQDSTMSDNALTSSRRFGGIARLYGDSALTHFSQAHVCVVGVGGVGSWAVEALARTGIGRLTLIDLDNVAESNVNRQLHALTGDFGKAKVTALRERITQINPQCEVFEIEDFVTEDNLPEYFGKGFDFVIDAIDQVRVKAAMAAYFVERKQPFVLSGGAGGQKNPALIQTADLSRVTHDPLLANLRYTLRKRYGFSRDTKEKMRVPCVYSTENIMPPQSGAACSADAAPQGLSCAGYGASMLVTASFGLYCAQAAVEHIAGKK</sequence>
<dbReference type="PANTHER" id="PTHR43267:SF1">
    <property type="entry name" value="TRNA THREONYLCARBAMOYLADENOSINE DEHYDRATASE"/>
    <property type="match status" value="1"/>
</dbReference>
<dbReference type="EMBL" id="CP001050">
    <property type="protein sequence ID" value="ACF29517.1"/>
    <property type="molecule type" value="Genomic_DNA"/>
</dbReference>
<accession>B4RL26</accession>
<dbReference type="Proteomes" id="UP000002564">
    <property type="component" value="Chromosome"/>
</dbReference>
<dbReference type="GO" id="GO:0061504">
    <property type="term" value="P:cyclic threonylcarbamoyladenosine biosynthetic process"/>
    <property type="evidence" value="ECO:0007669"/>
    <property type="project" value="TreeGrafter"/>
</dbReference>
<proteinExistence type="predicted"/>
<dbReference type="InterPro" id="IPR035985">
    <property type="entry name" value="Ubiquitin-activating_enz"/>
</dbReference>
<dbReference type="SUPFAM" id="SSF69572">
    <property type="entry name" value="Activating enzymes of the ubiquitin-like proteins"/>
    <property type="match status" value="1"/>
</dbReference>
<dbReference type="InterPro" id="IPR045886">
    <property type="entry name" value="ThiF/MoeB/HesA"/>
</dbReference>
<dbReference type="KEGG" id="ngk:NGK_0836"/>
<protein>
    <submittedName>
        <fullName evidence="2">HesA/MoeB/ThiF family protein</fullName>
    </submittedName>
</protein>
<dbReference type="GO" id="GO:0008641">
    <property type="term" value="F:ubiquitin-like modifier activating enzyme activity"/>
    <property type="evidence" value="ECO:0007669"/>
    <property type="project" value="InterPro"/>
</dbReference>
<gene>
    <name evidence="2" type="ordered locus">NGK_0836</name>
</gene>
<dbReference type="CDD" id="cd00755">
    <property type="entry name" value="YgdL_like"/>
    <property type="match status" value="1"/>
</dbReference>
<evidence type="ECO:0000313" key="2">
    <source>
        <dbReference type="EMBL" id="ACF29517.1"/>
    </source>
</evidence>
<dbReference type="Gene3D" id="3.40.50.720">
    <property type="entry name" value="NAD(P)-binding Rossmann-like Domain"/>
    <property type="match status" value="1"/>
</dbReference>
<organism evidence="2 3">
    <name type="scientific">Neisseria gonorrhoeae (strain NCCP11945)</name>
    <dbReference type="NCBI Taxonomy" id="521006"/>
    <lineage>
        <taxon>Bacteria</taxon>
        <taxon>Pseudomonadati</taxon>
        <taxon>Pseudomonadota</taxon>
        <taxon>Betaproteobacteria</taxon>
        <taxon>Neisseriales</taxon>
        <taxon>Neisseriaceae</taxon>
        <taxon>Neisseria</taxon>
    </lineage>
</organism>
<dbReference type="InterPro" id="IPR000594">
    <property type="entry name" value="ThiF_NAD_FAD-bd"/>
</dbReference>
<dbReference type="Pfam" id="PF00899">
    <property type="entry name" value="ThiF"/>
    <property type="match status" value="1"/>
</dbReference>
<evidence type="ECO:0000313" key="3">
    <source>
        <dbReference type="Proteomes" id="UP000002564"/>
    </source>
</evidence>
<reference evidence="2 3" key="1">
    <citation type="journal article" date="2008" name="J. Bacteriol.">
        <title>Complete genome sequence of Neisseria gonorrhoeae NCCP11945.</title>
        <authorList>
            <person name="Chung G.T."/>
            <person name="Yoo J.S."/>
            <person name="Oh H.B."/>
            <person name="Lee Y.S."/>
            <person name="Cha S.H."/>
            <person name="Kim S.J."/>
            <person name="Yoo C.K."/>
        </authorList>
    </citation>
    <scope>NUCLEOTIDE SEQUENCE [LARGE SCALE GENOMIC DNA]</scope>
    <source>
        <strain evidence="2 3">NCCP11945</strain>
    </source>
</reference>
<feature type="domain" description="THIF-type NAD/FAD binding fold" evidence="1">
    <location>
        <begin position="23"/>
        <end position="169"/>
    </location>
</feature>
<dbReference type="AlphaFoldDB" id="B4RL26"/>
<name>B4RL26_NEIG2</name>
<dbReference type="PANTHER" id="PTHR43267">
    <property type="entry name" value="TRNA THREONYLCARBAMOYLADENOSINE DEHYDRATASE"/>
    <property type="match status" value="1"/>
</dbReference>